<dbReference type="InterPro" id="IPR000305">
    <property type="entry name" value="GIY-YIG_endonuc"/>
</dbReference>
<dbReference type="RefSeq" id="WP_150279192.1">
    <property type="nucleotide sequence ID" value="NZ_BMFF01000009.1"/>
</dbReference>
<dbReference type="PANTHER" id="PTHR34477:SF1">
    <property type="entry name" value="UPF0213 PROTEIN YHBQ"/>
    <property type="match status" value="1"/>
</dbReference>
<evidence type="ECO:0000256" key="1">
    <source>
        <dbReference type="ARBA" id="ARBA00007435"/>
    </source>
</evidence>
<organism evidence="4 5">
    <name type="scientific">Halopseudomonas salina</name>
    <dbReference type="NCBI Taxonomy" id="1323744"/>
    <lineage>
        <taxon>Bacteria</taxon>
        <taxon>Pseudomonadati</taxon>
        <taxon>Pseudomonadota</taxon>
        <taxon>Gammaproteobacteria</taxon>
        <taxon>Pseudomonadales</taxon>
        <taxon>Pseudomonadaceae</taxon>
        <taxon>Halopseudomonas</taxon>
    </lineage>
</organism>
<dbReference type="InterPro" id="IPR050190">
    <property type="entry name" value="UPF0213_domain"/>
</dbReference>
<dbReference type="SMART" id="SM00465">
    <property type="entry name" value="GIYc"/>
    <property type="match status" value="1"/>
</dbReference>
<gene>
    <name evidence="4" type="ORF">GCM10007418_32840</name>
</gene>
<evidence type="ECO:0000256" key="2">
    <source>
        <dbReference type="SAM" id="MobiDB-lite"/>
    </source>
</evidence>
<sequence length="123" mass="13664">MPVDGPENSTEHSPEPAEERAWWVYMVRAENGHLYTGISTDPRRRFAQHQRGKGARFFNRSPASALVWTEVCTDHSIALRREIAIKSLNKRAKERLISQFNGASSGMASDCAVPDTPAKLGSP</sequence>
<dbReference type="Proteomes" id="UP000638188">
    <property type="component" value="Unassembled WGS sequence"/>
</dbReference>
<dbReference type="PROSITE" id="PS50164">
    <property type="entry name" value="GIY_YIG"/>
    <property type="match status" value="1"/>
</dbReference>
<feature type="region of interest" description="Disordered" evidence="2">
    <location>
        <begin position="104"/>
        <end position="123"/>
    </location>
</feature>
<dbReference type="InterPro" id="IPR035901">
    <property type="entry name" value="GIY-YIG_endonuc_sf"/>
</dbReference>
<comment type="similarity">
    <text evidence="1">Belongs to the UPF0213 family.</text>
</comment>
<name>A0ABQ1Q2K8_9GAMM</name>
<dbReference type="Gene3D" id="3.40.1440.10">
    <property type="entry name" value="GIY-YIG endonuclease"/>
    <property type="match status" value="1"/>
</dbReference>
<accession>A0ABQ1Q2K8</accession>
<dbReference type="EMBL" id="BMFF01000009">
    <property type="protein sequence ID" value="GGD11285.1"/>
    <property type="molecule type" value="Genomic_DNA"/>
</dbReference>
<dbReference type="PANTHER" id="PTHR34477">
    <property type="entry name" value="UPF0213 PROTEIN YHBQ"/>
    <property type="match status" value="1"/>
</dbReference>
<evidence type="ECO:0000313" key="4">
    <source>
        <dbReference type="EMBL" id="GGD11285.1"/>
    </source>
</evidence>
<keyword evidence="5" id="KW-1185">Reference proteome</keyword>
<reference evidence="5" key="1">
    <citation type="journal article" date="2019" name="Int. J. Syst. Evol. Microbiol.">
        <title>The Global Catalogue of Microorganisms (GCM) 10K type strain sequencing project: providing services to taxonomists for standard genome sequencing and annotation.</title>
        <authorList>
            <consortium name="The Broad Institute Genomics Platform"/>
            <consortium name="The Broad Institute Genome Sequencing Center for Infectious Disease"/>
            <person name="Wu L."/>
            <person name="Ma J."/>
        </authorList>
    </citation>
    <scope>NUCLEOTIDE SEQUENCE [LARGE SCALE GENOMIC DNA]</scope>
    <source>
        <strain evidence="5">CGMCC 1.12482</strain>
    </source>
</reference>
<protein>
    <recommendedName>
        <fullName evidence="3">GIY-YIG domain-containing protein</fullName>
    </recommendedName>
</protein>
<feature type="domain" description="GIY-YIG" evidence="3">
    <location>
        <begin position="20"/>
        <end position="95"/>
    </location>
</feature>
<evidence type="ECO:0000313" key="5">
    <source>
        <dbReference type="Proteomes" id="UP000638188"/>
    </source>
</evidence>
<dbReference type="Pfam" id="PF01541">
    <property type="entry name" value="GIY-YIG"/>
    <property type="match status" value="1"/>
</dbReference>
<dbReference type="SUPFAM" id="SSF82771">
    <property type="entry name" value="GIY-YIG endonuclease"/>
    <property type="match status" value="1"/>
</dbReference>
<comment type="caution">
    <text evidence="4">The sequence shown here is derived from an EMBL/GenBank/DDBJ whole genome shotgun (WGS) entry which is preliminary data.</text>
</comment>
<evidence type="ECO:0000259" key="3">
    <source>
        <dbReference type="PROSITE" id="PS50164"/>
    </source>
</evidence>
<proteinExistence type="inferred from homology"/>
<dbReference type="CDD" id="cd10456">
    <property type="entry name" value="GIY-YIG_UPF0213"/>
    <property type="match status" value="1"/>
</dbReference>